<evidence type="ECO:0000313" key="3">
    <source>
        <dbReference type="EMBL" id="REE87427.1"/>
    </source>
</evidence>
<keyword evidence="2" id="KW-0560">Oxidoreductase</keyword>
<comment type="caution">
    <text evidence="3">The sequence shown here is derived from an EMBL/GenBank/DDBJ whole genome shotgun (WGS) entry which is preliminary data.</text>
</comment>
<evidence type="ECO:0000256" key="1">
    <source>
        <dbReference type="ARBA" id="ARBA00006484"/>
    </source>
</evidence>
<keyword evidence="4" id="KW-1185">Reference proteome</keyword>
<protein>
    <submittedName>
        <fullName evidence="3">NAD(P)-dependent dehydrogenase (Short-subunit alcohol dehydrogenase family)</fullName>
    </submittedName>
</protein>
<dbReference type="EMBL" id="QTTN01000009">
    <property type="protein sequence ID" value="REE87427.1"/>
    <property type="molecule type" value="Genomic_DNA"/>
</dbReference>
<dbReference type="InterPro" id="IPR036291">
    <property type="entry name" value="NAD(P)-bd_dom_sf"/>
</dbReference>
<dbReference type="PROSITE" id="PS00061">
    <property type="entry name" value="ADH_SHORT"/>
    <property type="match status" value="1"/>
</dbReference>
<sequence length="253" mass="26939">MILKGKTAIVTGGSSGIGEAIVRLFAAQGANVAIANRSEKEGARVADQLQSDGFSVIAVKTDVAKEADIRHLIQETLQTFGQIDIVVNNAAAIMSKYLEEFEVEEWDRIFDVNLKSVFLMIKHSIGELKKTRGSIVNMSSLNGLIGQKMNPVYAATKGGMNAMTKALALDYAPFGVRVNSICPAGVTTPLLEQWIQQQDNPARTVQDLNDMHALGRPATSEEIAQATLFLASDAAGFVTGVALPVDGGASLGY</sequence>
<dbReference type="SUPFAM" id="SSF51735">
    <property type="entry name" value="NAD(P)-binding Rossmann-fold domains"/>
    <property type="match status" value="1"/>
</dbReference>
<dbReference type="InterPro" id="IPR002347">
    <property type="entry name" value="SDR_fam"/>
</dbReference>
<dbReference type="AlphaFoldDB" id="A0A3D9SF93"/>
<proteinExistence type="inferred from homology"/>
<reference evidence="3 4" key="1">
    <citation type="submission" date="2018-08" db="EMBL/GenBank/DDBJ databases">
        <title>Genomic Encyclopedia of Type Strains, Phase III (KMG-III): the genomes of soil and plant-associated and newly described type strains.</title>
        <authorList>
            <person name="Whitman W."/>
        </authorList>
    </citation>
    <scope>NUCLEOTIDE SEQUENCE [LARGE SCALE GENOMIC DNA]</scope>
    <source>
        <strain evidence="3 4">CGMCC 1.10966</strain>
    </source>
</reference>
<evidence type="ECO:0000313" key="4">
    <source>
        <dbReference type="Proteomes" id="UP000256304"/>
    </source>
</evidence>
<evidence type="ECO:0000256" key="2">
    <source>
        <dbReference type="ARBA" id="ARBA00023002"/>
    </source>
</evidence>
<accession>A0A3D9SF93</accession>
<dbReference type="FunFam" id="3.40.50.720:FF:000084">
    <property type="entry name" value="Short-chain dehydrogenase reductase"/>
    <property type="match status" value="1"/>
</dbReference>
<dbReference type="NCBIfam" id="NF005559">
    <property type="entry name" value="PRK07231.1"/>
    <property type="match status" value="1"/>
</dbReference>
<name>A0A3D9SF93_9BACL</name>
<comment type="similarity">
    <text evidence="1">Belongs to the short-chain dehydrogenases/reductases (SDR) family.</text>
</comment>
<dbReference type="GO" id="GO:0016491">
    <property type="term" value="F:oxidoreductase activity"/>
    <property type="evidence" value="ECO:0007669"/>
    <property type="project" value="UniProtKB-KW"/>
</dbReference>
<dbReference type="CDD" id="cd05233">
    <property type="entry name" value="SDR_c"/>
    <property type="match status" value="1"/>
</dbReference>
<dbReference type="Pfam" id="PF13561">
    <property type="entry name" value="adh_short_C2"/>
    <property type="match status" value="1"/>
</dbReference>
<dbReference type="PRINTS" id="PR00080">
    <property type="entry name" value="SDRFAMILY"/>
</dbReference>
<dbReference type="PANTHER" id="PTHR24321:SF8">
    <property type="entry name" value="ESTRADIOL 17-BETA-DEHYDROGENASE 8-RELATED"/>
    <property type="match status" value="1"/>
</dbReference>
<dbReference type="OrthoDB" id="9803333at2"/>
<dbReference type="InterPro" id="IPR020904">
    <property type="entry name" value="Sc_DH/Rdtase_CS"/>
</dbReference>
<dbReference type="Proteomes" id="UP000256304">
    <property type="component" value="Unassembled WGS sequence"/>
</dbReference>
<dbReference type="PRINTS" id="PR00081">
    <property type="entry name" value="GDHRDH"/>
</dbReference>
<gene>
    <name evidence="3" type="ORF">A8990_10973</name>
</gene>
<dbReference type="RefSeq" id="WP_116188875.1">
    <property type="nucleotide sequence ID" value="NZ_QTTN01000009.1"/>
</dbReference>
<dbReference type="PANTHER" id="PTHR24321">
    <property type="entry name" value="DEHYDROGENASES, SHORT CHAIN"/>
    <property type="match status" value="1"/>
</dbReference>
<dbReference type="GO" id="GO:0008206">
    <property type="term" value="P:bile acid metabolic process"/>
    <property type="evidence" value="ECO:0007669"/>
    <property type="project" value="UniProtKB-ARBA"/>
</dbReference>
<organism evidence="3 4">
    <name type="scientific">Paenibacillus taihuensis</name>
    <dbReference type="NCBI Taxonomy" id="1156355"/>
    <lineage>
        <taxon>Bacteria</taxon>
        <taxon>Bacillati</taxon>
        <taxon>Bacillota</taxon>
        <taxon>Bacilli</taxon>
        <taxon>Bacillales</taxon>
        <taxon>Paenibacillaceae</taxon>
        <taxon>Paenibacillus</taxon>
    </lineage>
</organism>
<dbReference type="Gene3D" id="3.40.50.720">
    <property type="entry name" value="NAD(P)-binding Rossmann-like Domain"/>
    <property type="match status" value="1"/>
</dbReference>